<keyword evidence="6 7" id="KW-0030">Aminoacyl-tRNA synthetase</keyword>
<keyword evidence="2" id="KW-0479">Metal-binding</keyword>
<evidence type="ECO:0000256" key="4">
    <source>
        <dbReference type="ARBA" id="ARBA00022833"/>
    </source>
</evidence>
<name>A0A6N6JKF7_9RHOB</name>
<dbReference type="InterPro" id="IPR020058">
    <property type="entry name" value="Glu/Gln-tRNA-synth_Ib_cat-dom"/>
</dbReference>
<dbReference type="GO" id="GO:0004818">
    <property type="term" value="F:glutamate-tRNA ligase activity"/>
    <property type="evidence" value="ECO:0007669"/>
    <property type="project" value="TreeGrafter"/>
</dbReference>
<feature type="domain" description="Glutamyl/glutaminyl-tRNA synthetase class Ib catalytic" evidence="8">
    <location>
        <begin position="4"/>
        <end position="279"/>
    </location>
</feature>
<evidence type="ECO:0000259" key="8">
    <source>
        <dbReference type="Pfam" id="PF00749"/>
    </source>
</evidence>
<organism evidence="9 10">
    <name type="scientific">Litoreibacter roseus</name>
    <dbReference type="NCBI Taxonomy" id="2601869"/>
    <lineage>
        <taxon>Bacteria</taxon>
        <taxon>Pseudomonadati</taxon>
        <taxon>Pseudomonadota</taxon>
        <taxon>Alphaproteobacteria</taxon>
        <taxon>Rhodobacterales</taxon>
        <taxon>Roseobacteraceae</taxon>
        <taxon>Litoreibacter</taxon>
    </lineage>
</organism>
<evidence type="ECO:0000256" key="2">
    <source>
        <dbReference type="ARBA" id="ARBA00022723"/>
    </source>
</evidence>
<dbReference type="InterPro" id="IPR049940">
    <property type="entry name" value="GluQ/Sye"/>
</dbReference>
<evidence type="ECO:0000313" key="9">
    <source>
        <dbReference type="EMBL" id="GFE66634.1"/>
    </source>
</evidence>
<dbReference type="NCBIfam" id="NF004315">
    <property type="entry name" value="PRK05710.1-4"/>
    <property type="match status" value="1"/>
</dbReference>
<dbReference type="PANTHER" id="PTHR43311">
    <property type="entry name" value="GLUTAMATE--TRNA LIGASE"/>
    <property type="match status" value="1"/>
</dbReference>
<dbReference type="PRINTS" id="PR00987">
    <property type="entry name" value="TRNASYNTHGLU"/>
</dbReference>
<proteinExistence type="inferred from homology"/>
<keyword evidence="4" id="KW-0862">Zinc</keyword>
<dbReference type="EMBL" id="BLJE01000005">
    <property type="protein sequence ID" value="GFE66634.1"/>
    <property type="molecule type" value="Genomic_DNA"/>
</dbReference>
<dbReference type="GO" id="GO:0005524">
    <property type="term" value="F:ATP binding"/>
    <property type="evidence" value="ECO:0007669"/>
    <property type="project" value="UniProtKB-KW"/>
</dbReference>
<evidence type="ECO:0000256" key="7">
    <source>
        <dbReference type="RuleBase" id="RU363037"/>
    </source>
</evidence>
<keyword evidence="10" id="KW-1185">Reference proteome</keyword>
<dbReference type="GO" id="GO:0005829">
    <property type="term" value="C:cytosol"/>
    <property type="evidence" value="ECO:0007669"/>
    <property type="project" value="TreeGrafter"/>
</dbReference>
<dbReference type="InterPro" id="IPR001412">
    <property type="entry name" value="aa-tRNA-synth_I_CS"/>
</dbReference>
<evidence type="ECO:0000313" key="10">
    <source>
        <dbReference type="Proteomes" id="UP000436822"/>
    </source>
</evidence>
<keyword evidence="3 7" id="KW-0547">Nucleotide-binding</keyword>
<accession>A0A6N6JKF7</accession>
<dbReference type="Pfam" id="PF00749">
    <property type="entry name" value="tRNA-synt_1c"/>
    <property type="match status" value="1"/>
</dbReference>
<keyword evidence="7" id="KW-0648">Protein biosynthesis</keyword>
<dbReference type="OrthoDB" id="9807503at2"/>
<dbReference type="InterPro" id="IPR000924">
    <property type="entry name" value="Glu/Gln-tRNA-synth"/>
</dbReference>
<evidence type="ECO:0000256" key="6">
    <source>
        <dbReference type="ARBA" id="ARBA00023146"/>
    </source>
</evidence>
<protein>
    <submittedName>
        <fullName evidence="9">tRNA glutamyl-Q synthetase</fullName>
    </submittedName>
</protein>
<dbReference type="Gene3D" id="3.40.50.620">
    <property type="entry name" value="HUPs"/>
    <property type="match status" value="1"/>
</dbReference>
<sequence>MTFRTRFAPSPTGPLHLGHAYSALLAYDMATDAGGTFLLRIEDTDTSRCRPEWESQIFDDLAWLGLKWDMPVLRQSENGPRYNAALSELATLGLVYPCSCRRADIRDALGAPQEGVHATGPDGLIYPGTCRKRSMADAAPTDAVRLDMKKTSELIDRDLFFKETGSGEIMDRMVDLGTMIETVGDVVLHRRDIGTAAYHLASVVDDAAQDITHVVRGEDLFDATQIHVVLQALLGFPTPIYHHHRLIRDDAGKRLAKRDDAKAIATYRAAGFTPADLRDLVGLA</sequence>
<dbReference type="GO" id="GO:0006424">
    <property type="term" value="P:glutamyl-tRNA aminoacylation"/>
    <property type="evidence" value="ECO:0007669"/>
    <property type="project" value="TreeGrafter"/>
</dbReference>
<dbReference type="Proteomes" id="UP000436822">
    <property type="component" value="Unassembled WGS sequence"/>
</dbReference>
<keyword evidence="5 7" id="KW-0067">ATP-binding</keyword>
<keyword evidence="1 7" id="KW-0436">Ligase</keyword>
<dbReference type="PANTHER" id="PTHR43311:SF1">
    <property type="entry name" value="GLUTAMYL-Q TRNA(ASP) SYNTHETASE"/>
    <property type="match status" value="1"/>
</dbReference>
<evidence type="ECO:0000256" key="5">
    <source>
        <dbReference type="ARBA" id="ARBA00022840"/>
    </source>
</evidence>
<dbReference type="SUPFAM" id="SSF52374">
    <property type="entry name" value="Nucleotidylyl transferase"/>
    <property type="match status" value="1"/>
</dbReference>
<dbReference type="RefSeq" id="WP_159809848.1">
    <property type="nucleotide sequence ID" value="NZ_BLJE01000005.1"/>
</dbReference>
<evidence type="ECO:0000256" key="3">
    <source>
        <dbReference type="ARBA" id="ARBA00022741"/>
    </source>
</evidence>
<comment type="caution">
    <text evidence="9">The sequence shown here is derived from an EMBL/GenBank/DDBJ whole genome shotgun (WGS) entry which is preliminary data.</text>
</comment>
<comment type="similarity">
    <text evidence="7">Belongs to the class-I aminoacyl-tRNA synthetase family.</text>
</comment>
<evidence type="ECO:0000256" key="1">
    <source>
        <dbReference type="ARBA" id="ARBA00022598"/>
    </source>
</evidence>
<reference evidence="9 10" key="1">
    <citation type="submission" date="2019-12" db="EMBL/GenBank/DDBJ databases">
        <title>Litoreibacter badius sp. nov., a novel bacteriochlorophyll a-containing bacterium in the genus Litoreibacter.</title>
        <authorList>
            <person name="Kanamuro M."/>
            <person name="Takabe Y."/>
            <person name="Mori K."/>
            <person name="Takaichi S."/>
            <person name="Hanada S."/>
        </authorList>
    </citation>
    <scope>NUCLEOTIDE SEQUENCE [LARGE SCALE GENOMIC DNA]</scope>
    <source>
        <strain evidence="9 10">K6</strain>
    </source>
</reference>
<dbReference type="PROSITE" id="PS00178">
    <property type="entry name" value="AA_TRNA_LIGASE_I"/>
    <property type="match status" value="1"/>
</dbReference>
<dbReference type="InterPro" id="IPR014729">
    <property type="entry name" value="Rossmann-like_a/b/a_fold"/>
</dbReference>
<gene>
    <name evidence="9" type="primary">gltX</name>
    <name evidence="9" type="synonym">glnS</name>
    <name evidence="9" type="ORF">KIN_37080</name>
</gene>
<dbReference type="AlphaFoldDB" id="A0A6N6JKF7"/>